<dbReference type="GeneID" id="26907984"/>
<dbReference type="VEuPathDB" id="TriTrypDB:LpyrH10_20_0220"/>
<feature type="region of interest" description="Disordered" evidence="1">
    <location>
        <begin position="233"/>
        <end position="262"/>
    </location>
</feature>
<keyword evidence="3" id="KW-1185">Reference proteome</keyword>
<evidence type="ECO:0000256" key="1">
    <source>
        <dbReference type="SAM" id="MobiDB-lite"/>
    </source>
</evidence>
<dbReference type="AlphaFoldDB" id="A0A0N0VDY5"/>
<feature type="compositionally biased region" description="Basic and acidic residues" evidence="1">
    <location>
        <begin position="105"/>
        <end position="114"/>
    </location>
</feature>
<comment type="caution">
    <text evidence="2">The sequence shown here is derived from an EMBL/GenBank/DDBJ whole genome shotgun (WGS) entry which is preliminary data.</text>
</comment>
<dbReference type="EMBL" id="LGTL01000020">
    <property type="protein sequence ID" value="KPA76351.1"/>
    <property type="molecule type" value="Genomic_DNA"/>
</dbReference>
<sequence length="619" mass="65629">MHSHTGTFPSSLSQPYGMMNAGTPPAPPFLSASALKGGVPPPPVLHLPNDAPPPEEMLRQLLLEWYSSVAELLIGEVAAADVLGYKNTPQLRACELKSYCAGTESRKKEKEIGKGEGGGGRGLDEVAGSASRPSAPASECEALLHSPHFPVAALTSMIGGSQRGRLTEKLSAKLTQLLPSLRLDSCPLPQDTPRGCGGVSPHNPQLRPTRPQPFSQRTLAMPRFDEREEFMPITNGPSSPTTSTPTAASHPSPSLPGTTASTLSPTTIAIAATTTPPTPTPWWYSLVDAVNSTLDSFDVLVDAVFSASPSTTPVPTLWTAFSSAQWLAGTGAWRSKEAAVVDTHDGDDSGEESCIMAGMLLNRHVHVRRGPAFSTVTSPLLVVLDLDLTVLRYPLSSLSFRAVQSMSPRELRALFVDVDFFRGFCEAVTRRGHELAICSLTEGAADQHWCELSVPEVVLLLLSAVLPPTRTYLTSPDDTVCLPKSIAGPGKLFHLQVLQERRNARDTSPAAAVAVAAAAAAEEHNDANGASLSCSSHEALDSVACRYASPAPLLLPRWLSTDAVLIDDDKENCWLAVTQGYHAAHCAETGLSASWFAARPDLQVLLGVTADEIPCGGPV</sequence>
<evidence type="ECO:0000313" key="3">
    <source>
        <dbReference type="Proteomes" id="UP000037923"/>
    </source>
</evidence>
<dbReference type="OMA" id="FCEAVTR"/>
<proteinExistence type="predicted"/>
<feature type="region of interest" description="Disordered" evidence="1">
    <location>
        <begin position="105"/>
        <end position="134"/>
    </location>
</feature>
<feature type="compositionally biased region" description="Low complexity" evidence="1">
    <location>
        <begin position="237"/>
        <end position="262"/>
    </location>
</feature>
<dbReference type="RefSeq" id="XP_015654790.1">
    <property type="nucleotide sequence ID" value="XM_015806426.1"/>
</dbReference>
<accession>A0A0N0VDY5</accession>
<dbReference type="Proteomes" id="UP000037923">
    <property type="component" value="Unassembled WGS sequence"/>
</dbReference>
<feature type="region of interest" description="Disordered" evidence="1">
    <location>
        <begin position="1"/>
        <end position="35"/>
    </location>
</feature>
<name>A0A0N0VDY5_LEPPY</name>
<organism evidence="2 3">
    <name type="scientific">Leptomonas pyrrhocoris</name>
    <name type="common">Firebug parasite</name>
    <dbReference type="NCBI Taxonomy" id="157538"/>
    <lineage>
        <taxon>Eukaryota</taxon>
        <taxon>Discoba</taxon>
        <taxon>Euglenozoa</taxon>
        <taxon>Kinetoplastea</taxon>
        <taxon>Metakinetoplastina</taxon>
        <taxon>Trypanosomatida</taxon>
        <taxon>Trypanosomatidae</taxon>
        <taxon>Leishmaniinae</taxon>
        <taxon>Leptomonas</taxon>
    </lineage>
</organism>
<dbReference type="OrthoDB" id="260227at2759"/>
<protein>
    <submittedName>
        <fullName evidence="2">Uncharacterized protein</fullName>
    </submittedName>
</protein>
<reference evidence="2 3" key="1">
    <citation type="submission" date="2015-07" db="EMBL/GenBank/DDBJ databases">
        <title>High-quality genome of monoxenous trypanosomatid Leptomonas pyrrhocoris.</title>
        <authorList>
            <person name="Flegontov P."/>
            <person name="Butenko A."/>
            <person name="Firsov S."/>
            <person name="Vlcek C."/>
            <person name="Logacheva M.D."/>
            <person name="Field M."/>
            <person name="Filatov D."/>
            <person name="Flegontova O."/>
            <person name="Gerasimov E."/>
            <person name="Jackson A.P."/>
            <person name="Kelly S."/>
            <person name="Opperdoes F."/>
            <person name="O'Reilly A."/>
            <person name="Votypka J."/>
            <person name="Yurchenko V."/>
            <person name="Lukes J."/>
        </authorList>
    </citation>
    <scope>NUCLEOTIDE SEQUENCE [LARGE SCALE GENOMIC DNA]</scope>
    <source>
        <strain evidence="2">H10</strain>
    </source>
</reference>
<feature type="compositionally biased region" description="Polar residues" evidence="1">
    <location>
        <begin position="1"/>
        <end position="14"/>
    </location>
</feature>
<feature type="region of interest" description="Disordered" evidence="1">
    <location>
        <begin position="185"/>
        <end position="214"/>
    </location>
</feature>
<gene>
    <name evidence="2" type="ORF">ABB37_07699</name>
</gene>
<evidence type="ECO:0000313" key="2">
    <source>
        <dbReference type="EMBL" id="KPA76351.1"/>
    </source>
</evidence>